<dbReference type="InterPro" id="IPR006879">
    <property type="entry name" value="YdjC-like"/>
</dbReference>
<dbReference type="CDD" id="cd10803">
    <property type="entry name" value="YdjC_EF3048_like"/>
    <property type="match status" value="1"/>
</dbReference>
<evidence type="ECO:0000313" key="7">
    <source>
        <dbReference type="Proteomes" id="UP000287239"/>
    </source>
</evidence>
<proteinExistence type="predicted"/>
<keyword evidence="5" id="KW-0119">Carbohydrate metabolism</keyword>
<evidence type="ECO:0000313" key="6">
    <source>
        <dbReference type="EMBL" id="RST97507.1"/>
    </source>
</evidence>
<name>A0A429ZV13_9ENTE</name>
<dbReference type="AlphaFoldDB" id="A0A429ZV13"/>
<accession>A0A429ZV13</accession>
<gene>
    <name evidence="6" type="ORF">CBF35_02240</name>
</gene>
<evidence type="ECO:0000256" key="3">
    <source>
        <dbReference type="ARBA" id="ARBA00022801"/>
    </source>
</evidence>
<dbReference type="PANTHER" id="PTHR31609">
    <property type="entry name" value="YDJC DEACETYLASE FAMILY MEMBER"/>
    <property type="match status" value="1"/>
</dbReference>
<dbReference type="OrthoDB" id="9774177at2"/>
<keyword evidence="4" id="KW-0460">Magnesium</keyword>
<comment type="caution">
    <text evidence="6">The sequence shown here is derived from an EMBL/GenBank/DDBJ whole genome shotgun (WGS) entry which is preliminary data.</text>
</comment>
<evidence type="ECO:0000256" key="4">
    <source>
        <dbReference type="ARBA" id="ARBA00022842"/>
    </source>
</evidence>
<dbReference type="RefSeq" id="WP_126778255.1">
    <property type="nucleotide sequence ID" value="NZ_CAUQJP010000005.1"/>
</dbReference>
<dbReference type="SUPFAM" id="SSF88713">
    <property type="entry name" value="Glycoside hydrolase/deacetylase"/>
    <property type="match status" value="1"/>
</dbReference>
<keyword evidence="2" id="KW-0479">Metal-binding</keyword>
<reference evidence="6 7" key="1">
    <citation type="submission" date="2017-05" db="EMBL/GenBank/DDBJ databases">
        <title>Vagococcus spp. assemblies.</title>
        <authorList>
            <person name="Gulvik C.A."/>
        </authorList>
    </citation>
    <scope>NUCLEOTIDE SEQUENCE [LARGE SCALE GENOMIC DNA]</scope>
    <source>
        <strain evidence="6 7">NCFB 2777</strain>
    </source>
</reference>
<dbReference type="Gene3D" id="3.20.20.370">
    <property type="entry name" value="Glycoside hydrolase/deacetylase"/>
    <property type="match status" value="1"/>
</dbReference>
<keyword evidence="7" id="KW-1185">Reference proteome</keyword>
<keyword evidence="3" id="KW-0378">Hydrolase</keyword>
<dbReference type="GO" id="GO:0000272">
    <property type="term" value="P:polysaccharide catabolic process"/>
    <property type="evidence" value="ECO:0007669"/>
    <property type="project" value="InterPro"/>
</dbReference>
<evidence type="ECO:0000256" key="5">
    <source>
        <dbReference type="ARBA" id="ARBA00023277"/>
    </source>
</evidence>
<sequence length="253" mass="28560">MKLIINADDFGYSRGHNYGILDSFTEGILTSTTLMNTMPGANHAYQLAKSYPELDVGIHFVATHGKPLSDPETVPTLVDGAGNFHSNDYFYANAISQGELESEWRLQLAKQLINGVIPSHADSHHHIHMSPQFFPVYAKIVNEHQLAIRFYEEMVDSREVANYRQLVKGLACPDGFSPNFYQEEVSEAFFDQFLTTEDLTIEVMTHPAYLDEAIYHGSSYNLTRMKEVEVLTSPKLIIKLKEHGVSVISFKDL</sequence>
<protein>
    <submittedName>
        <fullName evidence="6">Chitooligosaccharide deacetylase</fullName>
    </submittedName>
</protein>
<organism evidence="6 7">
    <name type="scientific">Vagococcus salmoninarum</name>
    <dbReference type="NCBI Taxonomy" id="2739"/>
    <lineage>
        <taxon>Bacteria</taxon>
        <taxon>Bacillati</taxon>
        <taxon>Bacillota</taxon>
        <taxon>Bacilli</taxon>
        <taxon>Lactobacillales</taxon>
        <taxon>Enterococcaceae</taxon>
        <taxon>Vagococcus</taxon>
    </lineage>
</organism>
<dbReference type="GeneID" id="98567175"/>
<dbReference type="Proteomes" id="UP000287239">
    <property type="component" value="Unassembled WGS sequence"/>
</dbReference>
<dbReference type="NCBIfam" id="NF002559">
    <property type="entry name" value="PRK02134.1"/>
    <property type="match status" value="1"/>
</dbReference>
<comment type="cofactor">
    <cofactor evidence="1">
        <name>Mg(2+)</name>
        <dbReference type="ChEBI" id="CHEBI:18420"/>
    </cofactor>
</comment>
<dbReference type="PANTHER" id="PTHR31609:SF1">
    <property type="entry name" value="CARBOHYDRATE DEACETYLASE"/>
    <property type="match status" value="1"/>
</dbReference>
<dbReference type="GO" id="GO:0046872">
    <property type="term" value="F:metal ion binding"/>
    <property type="evidence" value="ECO:0007669"/>
    <property type="project" value="UniProtKB-KW"/>
</dbReference>
<dbReference type="EMBL" id="NGJU01000002">
    <property type="protein sequence ID" value="RST97507.1"/>
    <property type="molecule type" value="Genomic_DNA"/>
</dbReference>
<dbReference type="InterPro" id="IPR011330">
    <property type="entry name" value="Glyco_hydro/deAcase_b/a-brl"/>
</dbReference>
<evidence type="ECO:0000256" key="1">
    <source>
        <dbReference type="ARBA" id="ARBA00001946"/>
    </source>
</evidence>
<dbReference type="GO" id="GO:0019213">
    <property type="term" value="F:deacetylase activity"/>
    <property type="evidence" value="ECO:0007669"/>
    <property type="project" value="TreeGrafter"/>
</dbReference>
<dbReference type="InterPro" id="IPR022948">
    <property type="entry name" value="COD_ChbG_bac"/>
</dbReference>
<dbReference type="Pfam" id="PF04794">
    <property type="entry name" value="YdjC"/>
    <property type="match status" value="1"/>
</dbReference>
<evidence type="ECO:0000256" key="2">
    <source>
        <dbReference type="ARBA" id="ARBA00022723"/>
    </source>
</evidence>
<dbReference type="GO" id="GO:0016811">
    <property type="term" value="F:hydrolase activity, acting on carbon-nitrogen (but not peptide) bonds, in linear amides"/>
    <property type="evidence" value="ECO:0007669"/>
    <property type="project" value="InterPro"/>
</dbReference>